<comment type="caution">
    <text evidence="1">The sequence shown here is derived from an EMBL/GenBank/DDBJ whole genome shotgun (WGS) entry which is preliminary data.</text>
</comment>
<dbReference type="Proteomes" id="UP000218767">
    <property type="component" value="Unassembled WGS sequence"/>
</dbReference>
<reference evidence="2" key="1">
    <citation type="submission" date="2017-08" db="EMBL/GenBank/DDBJ databases">
        <title>A dynamic microbial community with high functional redundancy inhabits the cold, oxic subseafloor aquifer.</title>
        <authorList>
            <person name="Tully B.J."/>
            <person name="Wheat C.G."/>
            <person name="Glazer B.T."/>
            <person name="Huber J.A."/>
        </authorList>
    </citation>
    <scope>NUCLEOTIDE SEQUENCE [LARGE SCALE GENOMIC DNA]</scope>
</reference>
<name>A0A2A4X8G2_9GAMM</name>
<sequence>MQNHYIAFSFTTLLAACSAVPVPIVVKHIDAPLRCAATQEFDFNAERTFEDHIVRVDNDGQLIPQDLTGLNFIQRSRVEVLTQEESAKMVSHLFCEAESLARTKAKGSKTDNIPVKLLIYVHGGLNSFGDTDTRIIEKKLPDQIINDADWHYPIFMSWPTAPVPTWAEQTFLVREGRKVPAALGIATSPFMITADIFRTLGRYPATAYYQLSNEIDQFASAYWPNTLSFAWKTAQQTVCNEISSDSELLLNSQCQFNELRNSEEYNLQANLSTYKVGKWERTAGASLQIAAAPFRYTLFSLWHSGIAASAWDNMKRRTQNMIQPPYYIDSRRTQGIAGAMFFEELFKRIDAQRELNTDLEYEITLVGHSMGAIVLNNILESFQLEWVTHKALKNIVYMAAASNIDETLDALAPVLNGASRIGKNVNFYNLTLNRVAEVSEKHLKGLVPLGSLLVSIDQHYDTPEHPLKRTMGSEVNILSTIGIIDDRLESSKGDLVFKAFNRCPNSPPRMHGEFNDIPFWKPSTWQLPAQTCSQRARNASSD</sequence>
<gene>
    <name evidence="1" type="ORF">COB20_06020</name>
</gene>
<proteinExistence type="predicted"/>
<dbReference type="AlphaFoldDB" id="A0A2A4X8G2"/>
<evidence type="ECO:0008006" key="3">
    <source>
        <dbReference type="Google" id="ProtNLM"/>
    </source>
</evidence>
<protein>
    <recommendedName>
        <fullName evidence="3">Alpha/beta hydrolase</fullName>
    </recommendedName>
</protein>
<evidence type="ECO:0000313" key="1">
    <source>
        <dbReference type="EMBL" id="PCI78893.1"/>
    </source>
</evidence>
<evidence type="ECO:0000313" key="2">
    <source>
        <dbReference type="Proteomes" id="UP000218767"/>
    </source>
</evidence>
<organism evidence="1 2">
    <name type="scientific">SAR86 cluster bacterium</name>
    <dbReference type="NCBI Taxonomy" id="2030880"/>
    <lineage>
        <taxon>Bacteria</taxon>
        <taxon>Pseudomonadati</taxon>
        <taxon>Pseudomonadota</taxon>
        <taxon>Gammaproteobacteria</taxon>
        <taxon>SAR86 cluster</taxon>
    </lineage>
</organism>
<dbReference type="EMBL" id="NVUL01000025">
    <property type="protein sequence ID" value="PCI78893.1"/>
    <property type="molecule type" value="Genomic_DNA"/>
</dbReference>
<accession>A0A2A4X8G2</accession>